<gene>
    <name evidence="1" type="ORF">Patl1_01769</name>
</gene>
<name>A0ACC1CDG1_9ROSI</name>
<organism evidence="1 2">
    <name type="scientific">Pistacia atlantica</name>
    <dbReference type="NCBI Taxonomy" id="434234"/>
    <lineage>
        <taxon>Eukaryota</taxon>
        <taxon>Viridiplantae</taxon>
        <taxon>Streptophyta</taxon>
        <taxon>Embryophyta</taxon>
        <taxon>Tracheophyta</taxon>
        <taxon>Spermatophyta</taxon>
        <taxon>Magnoliopsida</taxon>
        <taxon>eudicotyledons</taxon>
        <taxon>Gunneridae</taxon>
        <taxon>Pentapetalae</taxon>
        <taxon>rosids</taxon>
        <taxon>malvids</taxon>
        <taxon>Sapindales</taxon>
        <taxon>Anacardiaceae</taxon>
        <taxon>Pistacia</taxon>
    </lineage>
</organism>
<protein>
    <submittedName>
        <fullName evidence="1">Uncharacterized protein</fullName>
    </submittedName>
</protein>
<sequence>MGQSLNSMTHHQLHQQKSKDELLFQCVSTGNVDAIKTLHLQGANLEWIDREGKTPLIVACMDSGLINVAKTLIELGANVNAYRPGRHAGTPLHHAAKRGLEPTVRLLLSHQVDCNLIIVFVMVFSDFANFSANALVRNDDCHTPLDVARIKGHTIVIRTIESHISYFSGWLRELYGPGFLEALAPQLLSRKMFVTCSWAVVIPCGSGNPTKPHRFELAMYPTLQDGQPCTVIALCNAKVDEPKFHQRDPALTIFDKSTSIRYKLASADEGDKQQLQWLYNACRGILQFQVKPSTVSHSPLPSVPMNAHQTTTEAIQPAIANGQQKAEAINANGWDNPTSSDTHNGWDLASHSGASCSGWTDEPAKQEYNGWDVPDSGSTCKQSQAVQTHTNPAPSVQTSGGISASVPSAPPFPEDISNEGPIHYPLVESSPVHLYTPTIDGCASVTSNLKNEGVLVTDDVKDEGTSSSCVICWEAPIEGACIPCGHMAGCMTCLNDIKAKKGVCPVCRTKIDQIIRVYAV</sequence>
<comment type="caution">
    <text evidence="1">The sequence shown here is derived from an EMBL/GenBank/DDBJ whole genome shotgun (WGS) entry which is preliminary data.</text>
</comment>
<proteinExistence type="predicted"/>
<dbReference type="Proteomes" id="UP001164250">
    <property type="component" value="Chromosome 1"/>
</dbReference>
<dbReference type="EMBL" id="CM047897">
    <property type="protein sequence ID" value="KAJ0113582.1"/>
    <property type="molecule type" value="Genomic_DNA"/>
</dbReference>
<evidence type="ECO:0000313" key="1">
    <source>
        <dbReference type="EMBL" id="KAJ0113582.1"/>
    </source>
</evidence>
<keyword evidence="2" id="KW-1185">Reference proteome</keyword>
<reference evidence="2" key="1">
    <citation type="journal article" date="2023" name="G3 (Bethesda)">
        <title>Genome assembly and association tests identify interacting loci associated with vigor, precocity, and sex in interspecific pistachio rootstocks.</title>
        <authorList>
            <person name="Palmer W."/>
            <person name="Jacygrad E."/>
            <person name="Sagayaradj S."/>
            <person name="Cavanaugh K."/>
            <person name="Han R."/>
            <person name="Bertier L."/>
            <person name="Beede B."/>
            <person name="Kafkas S."/>
            <person name="Golino D."/>
            <person name="Preece J."/>
            <person name="Michelmore R."/>
        </authorList>
    </citation>
    <scope>NUCLEOTIDE SEQUENCE [LARGE SCALE GENOMIC DNA]</scope>
</reference>
<evidence type="ECO:0000313" key="2">
    <source>
        <dbReference type="Proteomes" id="UP001164250"/>
    </source>
</evidence>
<accession>A0ACC1CDG1</accession>